<dbReference type="SUPFAM" id="SSF56112">
    <property type="entry name" value="Protein kinase-like (PK-like)"/>
    <property type="match status" value="1"/>
</dbReference>
<dbReference type="OrthoDB" id="412517at2759"/>
<feature type="domain" description="Protein kinase" evidence="2">
    <location>
        <begin position="1"/>
        <end position="144"/>
    </location>
</feature>
<name>A0A9P7XZ27_9FUNG</name>
<organism evidence="3 4">
    <name type="scientific">Linnemannia hyalina</name>
    <dbReference type="NCBI Taxonomy" id="64524"/>
    <lineage>
        <taxon>Eukaryota</taxon>
        <taxon>Fungi</taxon>
        <taxon>Fungi incertae sedis</taxon>
        <taxon>Mucoromycota</taxon>
        <taxon>Mortierellomycotina</taxon>
        <taxon>Mortierellomycetes</taxon>
        <taxon>Mortierellales</taxon>
        <taxon>Mortierellaceae</taxon>
        <taxon>Linnemannia</taxon>
    </lineage>
</organism>
<feature type="compositionally biased region" description="Acidic residues" evidence="1">
    <location>
        <begin position="113"/>
        <end position="125"/>
    </location>
</feature>
<dbReference type="GO" id="GO:0005524">
    <property type="term" value="F:ATP binding"/>
    <property type="evidence" value="ECO:0007669"/>
    <property type="project" value="InterPro"/>
</dbReference>
<protein>
    <recommendedName>
        <fullName evidence="2">Protein kinase domain-containing protein</fullName>
    </recommendedName>
</protein>
<dbReference type="InterPro" id="IPR011009">
    <property type="entry name" value="Kinase-like_dom_sf"/>
</dbReference>
<feature type="region of interest" description="Disordered" evidence="1">
    <location>
        <begin position="57"/>
        <end position="144"/>
    </location>
</feature>
<dbReference type="PROSITE" id="PS50011">
    <property type="entry name" value="PROTEIN_KINASE_DOM"/>
    <property type="match status" value="1"/>
</dbReference>
<proteinExistence type="predicted"/>
<feature type="compositionally biased region" description="Pro residues" evidence="1">
    <location>
        <begin position="87"/>
        <end position="103"/>
    </location>
</feature>
<evidence type="ECO:0000313" key="3">
    <source>
        <dbReference type="EMBL" id="KAG9069767.1"/>
    </source>
</evidence>
<dbReference type="GO" id="GO:0004672">
    <property type="term" value="F:protein kinase activity"/>
    <property type="evidence" value="ECO:0007669"/>
    <property type="project" value="InterPro"/>
</dbReference>
<dbReference type="Gene3D" id="1.10.510.10">
    <property type="entry name" value="Transferase(Phosphotransferase) domain 1"/>
    <property type="match status" value="1"/>
</dbReference>
<gene>
    <name evidence="3" type="ORF">KI688_009092</name>
</gene>
<keyword evidence="4" id="KW-1185">Reference proteome</keyword>
<dbReference type="Pfam" id="PF00069">
    <property type="entry name" value="Pkinase"/>
    <property type="match status" value="1"/>
</dbReference>
<evidence type="ECO:0000313" key="4">
    <source>
        <dbReference type="Proteomes" id="UP000707451"/>
    </source>
</evidence>
<dbReference type="EMBL" id="JAHRHY010000004">
    <property type="protein sequence ID" value="KAG9069767.1"/>
    <property type="molecule type" value="Genomic_DNA"/>
</dbReference>
<evidence type="ECO:0000256" key="1">
    <source>
        <dbReference type="SAM" id="MobiDB-lite"/>
    </source>
</evidence>
<reference evidence="3" key="1">
    <citation type="submission" date="2021-06" db="EMBL/GenBank/DDBJ databases">
        <title>Genome Sequence of Mortierella hyaline Strain SCG-10, a Cold-Adapted, Nitrate-Reducing Fungus Isolated from Soil in Minnesota, USA.</title>
        <authorList>
            <person name="Aldossari N."/>
        </authorList>
    </citation>
    <scope>NUCLEOTIDE SEQUENCE</scope>
    <source>
        <strain evidence="3">SCG-10</strain>
    </source>
</reference>
<dbReference type="InterPro" id="IPR000719">
    <property type="entry name" value="Prot_kinase_dom"/>
</dbReference>
<dbReference type="AlphaFoldDB" id="A0A9P7XZ27"/>
<comment type="caution">
    <text evidence="3">The sequence shown here is derived from an EMBL/GenBank/DDBJ whole genome shotgun (WGS) entry which is preliminary data.</text>
</comment>
<dbReference type="Proteomes" id="UP000707451">
    <property type="component" value="Unassembled WGS sequence"/>
</dbReference>
<sequence>MANWDQMSRRHIQDLARVICHRLNYLHSMGVVHWDIKPEKILLVASREALVSNLGLSDALDENGQATPPRIDWTIRPAPPHPRHRLTPPPLPRPLPLPAPASSPEPQESHDSDNEDGEDEEDEPVEERGGYVTPLGITLVVIPQ</sequence>
<evidence type="ECO:0000259" key="2">
    <source>
        <dbReference type="PROSITE" id="PS50011"/>
    </source>
</evidence>
<accession>A0A9P7XZ27</accession>